<feature type="compositionally biased region" description="Basic and acidic residues" evidence="1">
    <location>
        <begin position="22"/>
        <end position="32"/>
    </location>
</feature>
<reference evidence="2" key="1">
    <citation type="journal article" date="2019" name="Sci. Rep.">
        <title>Draft genome of Tanacetum cinerariifolium, the natural source of mosquito coil.</title>
        <authorList>
            <person name="Yamashiro T."/>
            <person name="Shiraishi A."/>
            <person name="Satake H."/>
            <person name="Nakayama K."/>
        </authorList>
    </citation>
    <scope>NUCLEOTIDE SEQUENCE</scope>
</reference>
<evidence type="ECO:0000256" key="1">
    <source>
        <dbReference type="SAM" id="MobiDB-lite"/>
    </source>
</evidence>
<feature type="compositionally biased region" description="Gly residues" evidence="1">
    <location>
        <begin position="33"/>
        <end position="44"/>
    </location>
</feature>
<name>A0A699I1Q5_TANCI</name>
<proteinExistence type="predicted"/>
<sequence>MEVIMELHEGDCSWLVTREVMEEGKGDDEKGNGEGGNEGAGGYGDIYRNMSQGYEVEYAPYGYHGHMPPSYTYRLDPS</sequence>
<accession>A0A699I1Q5</accession>
<organism evidence="2">
    <name type="scientific">Tanacetum cinerariifolium</name>
    <name type="common">Dalmatian daisy</name>
    <name type="synonym">Chrysanthemum cinerariifolium</name>
    <dbReference type="NCBI Taxonomy" id="118510"/>
    <lineage>
        <taxon>Eukaryota</taxon>
        <taxon>Viridiplantae</taxon>
        <taxon>Streptophyta</taxon>
        <taxon>Embryophyta</taxon>
        <taxon>Tracheophyta</taxon>
        <taxon>Spermatophyta</taxon>
        <taxon>Magnoliopsida</taxon>
        <taxon>eudicotyledons</taxon>
        <taxon>Gunneridae</taxon>
        <taxon>Pentapetalae</taxon>
        <taxon>asterids</taxon>
        <taxon>campanulids</taxon>
        <taxon>Asterales</taxon>
        <taxon>Asteraceae</taxon>
        <taxon>Asteroideae</taxon>
        <taxon>Anthemideae</taxon>
        <taxon>Anthemidinae</taxon>
        <taxon>Tanacetum</taxon>
    </lineage>
</organism>
<evidence type="ECO:0000313" key="2">
    <source>
        <dbReference type="EMBL" id="GEZ09887.1"/>
    </source>
</evidence>
<feature type="region of interest" description="Disordered" evidence="1">
    <location>
        <begin position="22"/>
        <end position="44"/>
    </location>
</feature>
<protein>
    <submittedName>
        <fullName evidence="2">Uncharacterized protein</fullName>
    </submittedName>
</protein>
<dbReference type="EMBL" id="BKCJ010240660">
    <property type="protein sequence ID" value="GEZ09887.1"/>
    <property type="molecule type" value="Genomic_DNA"/>
</dbReference>
<gene>
    <name evidence="2" type="ORF">Tci_481860</name>
</gene>
<comment type="caution">
    <text evidence="2">The sequence shown here is derived from an EMBL/GenBank/DDBJ whole genome shotgun (WGS) entry which is preliminary data.</text>
</comment>
<dbReference type="AlphaFoldDB" id="A0A699I1Q5"/>